<evidence type="ECO:0000313" key="2">
    <source>
        <dbReference type="EMBL" id="EPT04888.1"/>
    </source>
</evidence>
<reference evidence="1" key="2">
    <citation type="submission" date="2013-06" db="EMBL/GenBank/DDBJ databases">
        <authorList>
            <consortium name="DOE Joint Genome Institute"/>
            <person name="Riley R."/>
            <person name="Floudas D."/>
            <person name="Binder M."/>
            <person name="Barry K."/>
            <person name="Blanchette R.A."/>
            <person name="Henrissat B."/>
            <person name="Martinez A.T."/>
            <person name="Otillar R."/>
            <person name="Spatafora J.W."/>
            <person name="Yadav J.S."/>
            <person name="Aerts A."/>
            <person name="Benoit I."/>
            <person name="Boyd A."/>
            <person name="Carlson A."/>
            <person name="Copeland A."/>
            <person name="Coutinho P.M."/>
            <person name="De Vries R.P."/>
            <person name="Ferreira P."/>
            <person name="Findley K."/>
            <person name="Foster B."/>
            <person name="Gaskell J."/>
            <person name="Glotzer D."/>
            <person name="Gorecki P."/>
            <person name="Heitman J."/>
            <person name="Hesse C."/>
            <person name="Hori C."/>
            <person name="Igarashi K."/>
            <person name="Jurgens J.A."/>
            <person name="Kallen N."/>
            <person name="Kersten P."/>
            <person name="Kohler A."/>
            <person name="Kues U."/>
            <person name="Kumar T.K."/>
            <person name="Kuo A."/>
            <person name="LaButti K."/>
            <person name="Larrondo L.F."/>
            <person name="Lindquist E."/>
            <person name="Ling A."/>
            <person name="Lombard V."/>
            <person name="Lucas S."/>
            <person name="Lundell T."/>
            <person name="Martin R."/>
            <person name="McLaughlin D.J."/>
            <person name="Morgenstern I."/>
            <person name="Morin E."/>
            <person name="Murat C."/>
            <person name="Nagy L.G."/>
            <person name="Nolan M."/>
            <person name="Ohm R.A."/>
            <person name="Patyshakuliyeva A."/>
            <person name="Rokas A."/>
            <person name="Ruiz-Duenas F.J."/>
            <person name="Sabat G."/>
            <person name="Salamov A."/>
            <person name="Samejima M."/>
            <person name="Schmutz J."/>
            <person name="Slot J.C."/>
            <person name="St John F."/>
            <person name="Stenlid J."/>
            <person name="Sun H."/>
            <person name="Sun S."/>
            <person name="Syed K."/>
            <person name="Tsang A."/>
            <person name="Wiebenga A."/>
            <person name="Young D."/>
            <person name="Pisabarro A."/>
            <person name="Eastwood D.C."/>
            <person name="Martin F."/>
            <person name="Cullen D."/>
            <person name="Hibbett D.S."/>
            <person name="Grigoriev I.V."/>
        </authorList>
    </citation>
    <scope>NUCLEOTIDE SEQUENCE</scope>
    <source>
        <strain evidence="1">FP-58527 SS1</strain>
    </source>
</reference>
<dbReference type="OrthoDB" id="2750550at2759"/>
<dbReference type="AlphaFoldDB" id="S8EIA3"/>
<name>S8EIA3_FOMSC</name>
<dbReference type="STRING" id="743788.S8EIA3"/>
<keyword evidence="3" id="KW-1185">Reference proteome</keyword>
<reference evidence="1 3" key="1">
    <citation type="journal article" date="2012" name="Science">
        <title>The Paleozoic origin of enzymatic lignin decomposition reconstructed from 31 fungal genomes.</title>
        <authorList>
            <person name="Floudas D."/>
            <person name="Binder M."/>
            <person name="Riley R."/>
            <person name="Barry K."/>
            <person name="Blanchette R.A."/>
            <person name="Henrissat B."/>
            <person name="Martinez A.T."/>
            <person name="Otillar R."/>
            <person name="Spatafora J.W."/>
            <person name="Yadav J.S."/>
            <person name="Aerts A."/>
            <person name="Benoit I."/>
            <person name="Boyd A."/>
            <person name="Carlson A."/>
            <person name="Copeland A."/>
            <person name="Coutinho P.M."/>
            <person name="de Vries R.P."/>
            <person name="Ferreira P."/>
            <person name="Findley K."/>
            <person name="Foster B."/>
            <person name="Gaskell J."/>
            <person name="Glotzer D."/>
            <person name="Gorecki P."/>
            <person name="Heitman J."/>
            <person name="Hesse C."/>
            <person name="Hori C."/>
            <person name="Igarashi K."/>
            <person name="Jurgens J.A."/>
            <person name="Kallen N."/>
            <person name="Kersten P."/>
            <person name="Kohler A."/>
            <person name="Kuees U."/>
            <person name="Kumar T.K.A."/>
            <person name="Kuo A."/>
            <person name="LaButti K."/>
            <person name="Larrondo L.F."/>
            <person name="Lindquist E."/>
            <person name="Ling A."/>
            <person name="Lombard V."/>
            <person name="Lucas S."/>
            <person name="Lundell T."/>
            <person name="Martin R."/>
            <person name="McLaughlin D.J."/>
            <person name="Morgenstern I."/>
            <person name="Morin E."/>
            <person name="Murat C."/>
            <person name="Nagy L.G."/>
            <person name="Nolan M."/>
            <person name="Ohm R.A."/>
            <person name="Patyshakuliyeva A."/>
            <person name="Rokas A."/>
            <person name="Ruiz-Duenas F.J."/>
            <person name="Sabat G."/>
            <person name="Salamov A."/>
            <person name="Samejima M."/>
            <person name="Schmutz J."/>
            <person name="Slot J.C."/>
            <person name="St John F."/>
            <person name="Stenlid J."/>
            <person name="Sun H."/>
            <person name="Sun S."/>
            <person name="Syed K."/>
            <person name="Tsang A."/>
            <person name="Wiebenga A."/>
            <person name="Young D."/>
            <person name="Pisabarro A."/>
            <person name="Eastwood D.C."/>
            <person name="Martin F."/>
            <person name="Cullen D."/>
            <person name="Grigoriev I.V."/>
            <person name="Hibbett D.S."/>
        </authorList>
    </citation>
    <scope>NUCLEOTIDE SEQUENCE</scope>
    <source>
        <strain evidence="3">FP-58527</strain>
        <strain evidence="1">FP-58527 SS1</strain>
    </source>
</reference>
<organism evidence="1 3">
    <name type="scientific">Fomitopsis schrenkii</name>
    <name type="common">Brown rot fungus</name>
    <dbReference type="NCBI Taxonomy" id="2126942"/>
    <lineage>
        <taxon>Eukaryota</taxon>
        <taxon>Fungi</taxon>
        <taxon>Dikarya</taxon>
        <taxon>Basidiomycota</taxon>
        <taxon>Agaricomycotina</taxon>
        <taxon>Agaricomycetes</taxon>
        <taxon>Polyporales</taxon>
        <taxon>Fomitopsis</taxon>
    </lineage>
</organism>
<accession>S8EIA3</accession>
<proteinExistence type="predicted"/>
<evidence type="ECO:0000313" key="1">
    <source>
        <dbReference type="EMBL" id="EPT04887.1"/>
    </source>
</evidence>
<dbReference type="EMBL" id="KE504125">
    <property type="protein sequence ID" value="EPT04887.1"/>
    <property type="molecule type" value="Genomic_DNA"/>
</dbReference>
<sequence>MSIYLELVIHNPCSLPLVASLPPCAMNGAAAHITLSHLVNEQASGFEMLLESSDASVALVAQLTATWMAVGDLVPLVKHSHLQHRAELHALLEALADDAKDAARYLQQLSARISSGTDRITAVLGHTSRVLLGAPPPSMTSLQCTIFDIVIPIRSNTCVARPLDPQIVLGVYQLALSTTEDVLWGLMMAAQATLSKLDSLDSRLQSIADIAFWETAIIEQDKEQVLRELWTFLGGNQQRLHQFQRDGDILRDVEAYRKAAAAYVGMVLNTVETMQTTAKETRRMASGVLLRGVLPDELILNITSDGARRLRVGNVQVPVRNLVA</sequence>
<evidence type="ECO:0000313" key="3">
    <source>
        <dbReference type="Proteomes" id="UP000015241"/>
    </source>
</evidence>
<dbReference type="EMBL" id="KE504125">
    <property type="protein sequence ID" value="EPT04888.1"/>
    <property type="molecule type" value="Genomic_DNA"/>
</dbReference>
<protein>
    <submittedName>
        <fullName evidence="1">Uncharacterized protein</fullName>
    </submittedName>
</protein>
<gene>
    <name evidence="1" type="ORF">FOMPIDRAFT_1045560</name>
    <name evidence="2" type="ORF">FOMPIDRAFT_1045561</name>
</gene>
<dbReference type="HOGENOM" id="CLU_880098_0_0_1"/>
<dbReference type="Proteomes" id="UP000015241">
    <property type="component" value="Unassembled WGS sequence"/>
</dbReference>